<reference evidence="4" key="1">
    <citation type="journal article" date="2019" name="Int. J. Syst. Evol. Microbiol.">
        <title>The Global Catalogue of Microorganisms (GCM) 10K type strain sequencing project: providing services to taxonomists for standard genome sequencing and annotation.</title>
        <authorList>
            <consortium name="The Broad Institute Genomics Platform"/>
            <consortium name="The Broad Institute Genome Sequencing Center for Infectious Disease"/>
            <person name="Wu L."/>
            <person name="Ma J."/>
        </authorList>
    </citation>
    <scope>NUCLEOTIDE SEQUENCE [LARGE SCALE GENOMIC DNA]</scope>
    <source>
        <strain evidence="4">CGMCC 4.1437</strain>
    </source>
</reference>
<dbReference type="Pfam" id="PF00733">
    <property type="entry name" value="Asn_synthase"/>
    <property type="match status" value="1"/>
</dbReference>
<dbReference type="RefSeq" id="WP_380229898.1">
    <property type="nucleotide sequence ID" value="NZ_JBHSOF010000088.1"/>
</dbReference>
<dbReference type="SUPFAM" id="SSF56235">
    <property type="entry name" value="N-terminal nucleophile aminohydrolases (Ntn hydrolases)"/>
    <property type="match status" value="1"/>
</dbReference>
<keyword evidence="4" id="KW-1185">Reference proteome</keyword>
<comment type="caution">
    <text evidence="3">The sequence shown here is derived from an EMBL/GenBank/DDBJ whole genome shotgun (WGS) entry which is preliminary data.</text>
</comment>
<protein>
    <submittedName>
        <fullName evidence="3">Asparagine synthase-related protein</fullName>
    </submittedName>
</protein>
<feature type="domain" description="Asparagine synthetase" evidence="2">
    <location>
        <begin position="453"/>
        <end position="745"/>
    </location>
</feature>
<dbReference type="Proteomes" id="UP001595975">
    <property type="component" value="Unassembled WGS sequence"/>
</dbReference>
<evidence type="ECO:0000313" key="4">
    <source>
        <dbReference type="Proteomes" id="UP001595975"/>
    </source>
</evidence>
<feature type="compositionally biased region" description="Low complexity" evidence="1">
    <location>
        <begin position="251"/>
        <end position="264"/>
    </location>
</feature>
<feature type="compositionally biased region" description="Low complexity" evidence="1">
    <location>
        <begin position="381"/>
        <end position="398"/>
    </location>
</feature>
<feature type="region of interest" description="Disordered" evidence="1">
    <location>
        <begin position="293"/>
        <end position="398"/>
    </location>
</feature>
<evidence type="ECO:0000256" key="1">
    <source>
        <dbReference type="SAM" id="MobiDB-lite"/>
    </source>
</evidence>
<feature type="region of interest" description="Disordered" evidence="1">
    <location>
        <begin position="245"/>
        <end position="264"/>
    </location>
</feature>
<dbReference type="EMBL" id="JBHSOF010000088">
    <property type="protein sequence ID" value="MFC5668260.1"/>
    <property type="molecule type" value="Genomic_DNA"/>
</dbReference>
<evidence type="ECO:0000259" key="2">
    <source>
        <dbReference type="Pfam" id="PF00733"/>
    </source>
</evidence>
<dbReference type="InterPro" id="IPR029055">
    <property type="entry name" value="Ntn_hydrolases_N"/>
</dbReference>
<feature type="compositionally biased region" description="Low complexity" evidence="1">
    <location>
        <begin position="293"/>
        <end position="317"/>
    </location>
</feature>
<dbReference type="InterPro" id="IPR001962">
    <property type="entry name" value="Asn_synthase"/>
</dbReference>
<name>A0ABW0XJF4_9ACTN</name>
<accession>A0ABW0XJF4</accession>
<gene>
    <name evidence="3" type="ORF">ACFP3U_35515</name>
</gene>
<sequence length="773" mass="78913">MRWLTGWCTGAPRPGAPAAHRPPGVVAPIAARPLWTGPDPLWAVGDWRPEEIRLVTLRPGAAAVVTTGPTTPDPFEDTPATLRLAVLGHCGAGDAELAAGLAAARGGAVRQLTNWPGSYTAVLRSGTRSTVLLTDLAGARPVFHTPWGDGTAYATAALPLADLVGAPLDTGHLAARLACPEAPEALGTGTPYLGVRRVPPGHALAVRDGRPYVSGYDGPGADGAPGRGEAAAVRELTRALLESVRSRVRTSPAGSAPLPAGPAGRARLGVDLSYGTASATVALLAAAVPLAGGPAGPHPASHPVSHPAGPRLAVPAQAGPPPAGPAPALVPASATALGAARTGPVRTGSARSGAVKGSWARVAARPRSTPEPVAAVTFGETAGTGTPGAAVPATPTLAPTVPRLRHTVLTPGPDTLPYADLRTDPTAGRLTDEPGPELVTAAWAEARFGAGGTDHLTGHGARQVLDGHPARLADLVRAGRSRELLSPVAALAGADRAAAGVLAGALRTPLTVVRAAHRLARVRYADALDDTAVRLTLRRIPDGGGTAGARSADDLAWVVPGPAARWLSDEALSAVALRLRLAAREPAPGDNPGAYRARHALHRHARGFRTLVHATEQPGQRLHAPFLDNQVVRAARLLPDDVRLQPGARHALLHAVLAGAGRTDLPPDWGRAPRPDRTSATRAGLRLAADGLTELFDAPLLAEAGLIDLPAVRAALARAADPGTPLPPAALAGLAELVATELWLRRVHARRHGACWTGLPHPARPALSPSRLA</sequence>
<organism evidence="3 4">
    <name type="scientific">Kitasatospora misakiensis</name>
    <dbReference type="NCBI Taxonomy" id="67330"/>
    <lineage>
        <taxon>Bacteria</taxon>
        <taxon>Bacillati</taxon>
        <taxon>Actinomycetota</taxon>
        <taxon>Actinomycetes</taxon>
        <taxon>Kitasatosporales</taxon>
        <taxon>Streptomycetaceae</taxon>
        <taxon>Kitasatospora</taxon>
    </lineage>
</organism>
<evidence type="ECO:0000313" key="3">
    <source>
        <dbReference type="EMBL" id="MFC5668260.1"/>
    </source>
</evidence>
<proteinExistence type="predicted"/>